<reference evidence="8 9" key="1">
    <citation type="submission" date="2019-09" db="EMBL/GenBank/DDBJ databases">
        <title>Bird 10,000 Genomes (B10K) Project - Family phase.</title>
        <authorList>
            <person name="Zhang G."/>
        </authorList>
    </citation>
    <scope>NUCLEOTIDE SEQUENCE [LARGE SCALE GENOMIC DNA]</scope>
    <source>
        <strain evidence="8">B10K-DU-029-40</strain>
        <tissue evidence="8">Muscle</tissue>
    </source>
</reference>
<evidence type="ECO:0000256" key="6">
    <source>
        <dbReference type="PROSITE-ProRule" id="PRU00043"/>
    </source>
</evidence>
<dbReference type="InterPro" id="IPR050174">
    <property type="entry name" value="Protocadherin/Cadherin-CA"/>
</dbReference>
<dbReference type="GO" id="GO:0007156">
    <property type="term" value="P:homophilic cell adhesion via plasma membrane adhesion molecules"/>
    <property type="evidence" value="ECO:0007669"/>
    <property type="project" value="InterPro"/>
</dbReference>
<sequence>MIYEIDTVFPPWATDVFSIDANSGEIRLRGALDFEAVTIYELHIKGTDKGTPPLSGHCKVVLEVLDVND</sequence>
<dbReference type="SUPFAM" id="SSF49313">
    <property type="entry name" value="Cadherin-like"/>
    <property type="match status" value="1"/>
</dbReference>
<dbReference type="PANTHER" id="PTHR24028:SF133">
    <property type="entry name" value="PROTOCADHERIN ALPHA-4"/>
    <property type="match status" value="1"/>
</dbReference>
<dbReference type="InterPro" id="IPR002126">
    <property type="entry name" value="Cadherin-like_dom"/>
</dbReference>
<dbReference type="Gene3D" id="2.60.40.60">
    <property type="entry name" value="Cadherins"/>
    <property type="match status" value="1"/>
</dbReference>
<name>A0A7K8CC64_9CORV</name>
<dbReference type="GO" id="GO:0005886">
    <property type="term" value="C:plasma membrane"/>
    <property type="evidence" value="ECO:0007669"/>
    <property type="project" value="TreeGrafter"/>
</dbReference>
<dbReference type="PRINTS" id="PR00205">
    <property type="entry name" value="CADHERIN"/>
</dbReference>
<dbReference type="EMBL" id="VZTD01004461">
    <property type="protein sequence ID" value="NXB23232.1"/>
    <property type="molecule type" value="Genomic_DNA"/>
</dbReference>
<keyword evidence="4" id="KW-0472">Membrane</keyword>
<keyword evidence="6" id="KW-0106">Calcium</keyword>
<dbReference type="Proteomes" id="UP000564948">
    <property type="component" value="Unassembled WGS sequence"/>
</dbReference>
<dbReference type="PROSITE" id="PS50268">
    <property type="entry name" value="CADHERIN_2"/>
    <property type="match status" value="1"/>
</dbReference>
<gene>
    <name evidence="8" type="primary">Pcdha6_0</name>
    <name evidence="8" type="ORF">RHALEU_R15915</name>
</gene>
<feature type="domain" description="Cadherin" evidence="7">
    <location>
        <begin position="3"/>
        <end position="69"/>
    </location>
</feature>
<dbReference type="SMART" id="SM00112">
    <property type="entry name" value="CA"/>
    <property type="match status" value="1"/>
</dbReference>
<dbReference type="GO" id="GO:0005509">
    <property type="term" value="F:calcium ion binding"/>
    <property type="evidence" value="ECO:0007669"/>
    <property type="project" value="UniProtKB-UniRule"/>
</dbReference>
<evidence type="ECO:0000313" key="8">
    <source>
        <dbReference type="EMBL" id="NXB23232.1"/>
    </source>
</evidence>
<evidence type="ECO:0000256" key="4">
    <source>
        <dbReference type="ARBA" id="ARBA00023136"/>
    </source>
</evidence>
<dbReference type="Pfam" id="PF00028">
    <property type="entry name" value="Cadherin"/>
    <property type="match status" value="1"/>
</dbReference>
<keyword evidence="3" id="KW-1133">Transmembrane helix</keyword>
<evidence type="ECO:0000313" key="9">
    <source>
        <dbReference type="Proteomes" id="UP000564948"/>
    </source>
</evidence>
<accession>A0A7K8CC64</accession>
<protein>
    <submittedName>
        <fullName evidence="8">PCDA6 protein</fullName>
    </submittedName>
</protein>
<organism evidence="8 9">
    <name type="scientific">Rhagologus leucostigma</name>
    <dbReference type="NCBI Taxonomy" id="156170"/>
    <lineage>
        <taxon>Eukaryota</taxon>
        <taxon>Metazoa</taxon>
        <taxon>Chordata</taxon>
        <taxon>Craniata</taxon>
        <taxon>Vertebrata</taxon>
        <taxon>Euteleostomi</taxon>
        <taxon>Archelosauria</taxon>
        <taxon>Archosauria</taxon>
        <taxon>Dinosauria</taxon>
        <taxon>Saurischia</taxon>
        <taxon>Theropoda</taxon>
        <taxon>Coelurosauria</taxon>
        <taxon>Aves</taxon>
        <taxon>Neognathae</taxon>
        <taxon>Neoaves</taxon>
        <taxon>Telluraves</taxon>
        <taxon>Australaves</taxon>
        <taxon>Passeriformes</taxon>
        <taxon>Corvoidea</taxon>
        <taxon>Pachycephalidae</taxon>
        <taxon>Rhagologus</taxon>
    </lineage>
</organism>
<keyword evidence="5" id="KW-0325">Glycoprotein</keyword>
<keyword evidence="2" id="KW-0812">Transmembrane</keyword>
<comment type="subcellular location">
    <subcellularLocation>
        <location evidence="1">Membrane</location>
        <topology evidence="1">Single-pass membrane protein</topology>
    </subcellularLocation>
</comment>
<evidence type="ECO:0000259" key="7">
    <source>
        <dbReference type="PROSITE" id="PS50268"/>
    </source>
</evidence>
<evidence type="ECO:0000256" key="1">
    <source>
        <dbReference type="ARBA" id="ARBA00004167"/>
    </source>
</evidence>
<evidence type="ECO:0000256" key="2">
    <source>
        <dbReference type="ARBA" id="ARBA00022692"/>
    </source>
</evidence>
<dbReference type="AlphaFoldDB" id="A0A7K8CC64"/>
<comment type="caution">
    <text evidence="8">The sequence shown here is derived from an EMBL/GenBank/DDBJ whole genome shotgun (WGS) entry which is preliminary data.</text>
</comment>
<keyword evidence="9" id="KW-1185">Reference proteome</keyword>
<evidence type="ECO:0000256" key="5">
    <source>
        <dbReference type="ARBA" id="ARBA00023180"/>
    </source>
</evidence>
<dbReference type="CDD" id="cd11304">
    <property type="entry name" value="Cadherin_repeat"/>
    <property type="match status" value="1"/>
</dbReference>
<feature type="non-terminal residue" evidence="8">
    <location>
        <position position="1"/>
    </location>
</feature>
<dbReference type="InterPro" id="IPR015919">
    <property type="entry name" value="Cadherin-like_sf"/>
</dbReference>
<proteinExistence type="predicted"/>
<dbReference type="PANTHER" id="PTHR24028">
    <property type="entry name" value="CADHERIN-87A"/>
    <property type="match status" value="1"/>
</dbReference>
<feature type="non-terminal residue" evidence="8">
    <location>
        <position position="69"/>
    </location>
</feature>
<evidence type="ECO:0000256" key="3">
    <source>
        <dbReference type="ARBA" id="ARBA00022989"/>
    </source>
</evidence>